<protein>
    <submittedName>
        <fullName evidence="2">Uncharacterized protein</fullName>
    </submittedName>
</protein>
<sequence>MNINSVVMNYCENSNYSDFLPLFRHNQKRLNGEQYNDRQVARHHMEFLLNLRFDQSVYDEILPVSLISSQDKLWNSYKPLNKVHYIRKTGLGIKCGSGIFFPNKSDTVNSKLVVNYNQVDAGYGFHQKRNVTQMALPETSNKKKIHSKSKSCCQESNKLGVKATMNCTKAISKINSQTRLSGFHFDFLNIPTLINCENQSDSYFVDNFHKTSKNYKSECLNFEDSLKFRKVLKEELYSNLFDQTTMKSELKNALFHWATECGIEIRKFLPNEIDNVFNQLNIIDAKIQLQTIVSIGIFETNPNNEQIAILRGFLLHNNQEIVLATCLCLNIIGYSNQTCIEKLNTLITMDQSLLHMKSSNNKISSTSLNLLKWASSICLCKLDQCNLKALNILTNLLFDQLIQFIPEQYPSKTYYTQMKELNDSLNKPLDLEDKYMNSFVSILSNLIKFDINKSNIFLNRIIYYSEIKMILRLSKNHSQIEHYFTEFLNSPNWRIRLCSCWLLSILLCDLSKDTLTRINRLMLLDWSTMLRIATLHCLETNLKGMNVSLLWSNSLFNDPFLSNDNNSTITNKIIHDLSITPKSIPYRRAQRLYQLAMNGLSHDDLIKQLHLALMDECSCVRKMACVIIEQKDVATETVIFNELLNILKNDMNDNVKILAIRALKTITGSNEDNTKSEQVQNVLYHAIQSEFNPSIRQKIFHLLLWFIQTRFIIYDTNEHLMNNEIDILAKTLIYNEYNSLNAKIIDFNELFNIQNDIIEYSLNYENECVAMEKNDSNLIRKIFIPNYNMFINDKGDQMKLQKCFQGHLYYLYNFLRKSLKYENCPEIQCELSTMIKPLFDQILNEANRNATENYYYSYHNDTDLLKLLLNEKCNDIVKICYDIIQYS</sequence>
<dbReference type="AlphaFoldDB" id="A0AA85ABL5"/>
<dbReference type="InterPro" id="IPR011989">
    <property type="entry name" value="ARM-like"/>
</dbReference>
<organism evidence="1 2">
    <name type="scientific">Schistosoma margrebowiei</name>
    <dbReference type="NCBI Taxonomy" id="48269"/>
    <lineage>
        <taxon>Eukaryota</taxon>
        <taxon>Metazoa</taxon>
        <taxon>Spiralia</taxon>
        <taxon>Lophotrochozoa</taxon>
        <taxon>Platyhelminthes</taxon>
        <taxon>Trematoda</taxon>
        <taxon>Digenea</taxon>
        <taxon>Strigeidida</taxon>
        <taxon>Schistosomatoidea</taxon>
        <taxon>Schistosomatidae</taxon>
        <taxon>Schistosoma</taxon>
    </lineage>
</organism>
<dbReference type="SUPFAM" id="SSF48371">
    <property type="entry name" value="ARM repeat"/>
    <property type="match status" value="1"/>
</dbReference>
<proteinExistence type="predicted"/>
<dbReference type="WBParaSite" id="SMRG1_74720.3">
    <property type="protein sequence ID" value="SMRG1_74720.3"/>
    <property type="gene ID" value="SMRG1_74720"/>
</dbReference>
<evidence type="ECO:0000313" key="1">
    <source>
        <dbReference type="Proteomes" id="UP000050790"/>
    </source>
</evidence>
<accession>A0AA85ABL5</accession>
<name>A0AA85ABL5_9TREM</name>
<dbReference type="Gene3D" id="1.25.10.10">
    <property type="entry name" value="Leucine-rich Repeat Variant"/>
    <property type="match status" value="1"/>
</dbReference>
<evidence type="ECO:0000313" key="2">
    <source>
        <dbReference type="WBParaSite" id="SMRG1_74720.3"/>
    </source>
</evidence>
<dbReference type="Proteomes" id="UP000050790">
    <property type="component" value="Unassembled WGS sequence"/>
</dbReference>
<reference evidence="2" key="1">
    <citation type="submission" date="2023-11" db="UniProtKB">
        <authorList>
            <consortium name="WormBaseParasite"/>
        </authorList>
    </citation>
    <scope>IDENTIFICATION</scope>
</reference>
<dbReference type="InterPro" id="IPR016024">
    <property type="entry name" value="ARM-type_fold"/>
</dbReference>